<dbReference type="RefSeq" id="WP_243659195.1">
    <property type="nucleotide sequence ID" value="NZ_SLXQ01000014.1"/>
</dbReference>
<organism evidence="3 4">
    <name type="scientific">Tamaricihabitans halophyticus</name>
    <dbReference type="NCBI Taxonomy" id="1262583"/>
    <lineage>
        <taxon>Bacteria</taxon>
        <taxon>Bacillati</taxon>
        <taxon>Actinomycetota</taxon>
        <taxon>Actinomycetes</taxon>
        <taxon>Pseudonocardiales</taxon>
        <taxon>Pseudonocardiaceae</taxon>
        <taxon>Tamaricihabitans</taxon>
    </lineage>
</organism>
<keyword evidence="2" id="KW-0472">Membrane</keyword>
<evidence type="ECO:0000313" key="4">
    <source>
        <dbReference type="Proteomes" id="UP000294911"/>
    </source>
</evidence>
<feature type="region of interest" description="Disordered" evidence="1">
    <location>
        <begin position="1"/>
        <end position="54"/>
    </location>
</feature>
<feature type="compositionally biased region" description="Polar residues" evidence="1">
    <location>
        <begin position="14"/>
        <end position="27"/>
    </location>
</feature>
<comment type="caution">
    <text evidence="3">The sequence shown here is derived from an EMBL/GenBank/DDBJ whole genome shotgun (WGS) entry which is preliminary data.</text>
</comment>
<dbReference type="EMBL" id="SLXQ01000014">
    <property type="protein sequence ID" value="TCP46295.1"/>
    <property type="molecule type" value="Genomic_DNA"/>
</dbReference>
<feature type="transmembrane region" description="Helical" evidence="2">
    <location>
        <begin position="97"/>
        <end position="115"/>
    </location>
</feature>
<proteinExistence type="predicted"/>
<keyword evidence="4" id="KW-1185">Reference proteome</keyword>
<gene>
    <name evidence="3" type="ORF">EV191_11492</name>
</gene>
<name>A0A4R2QH04_9PSEU</name>
<keyword evidence="2" id="KW-0812">Transmembrane</keyword>
<evidence type="ECO:0000256" key="2">
    <source>
        <dbReference type="SAM" id="Phobius"/>
    </source>
</evidence>
<keyword evidence="2" id="KW-1133">Transmembrane helix</keyword>
<evidence type="ECO:0000313" key="3">
    <source>
        <dbReference type="EMBL" id="TCP46295.1"/>
    </source>
</evidence>
<feature type="transmembrane region" description="Helical" evidence="2">
    <location>
        <begin position="72"/>
        <end position="91"/>
    </location>
</feature>
<accession>A0A4R2QH04</accession>
<sequence length="260" mass="26884">MSEHNPEPDETASDAESSAGPSAGQSSDRQEPIPAKPEQPQSSADAQADPPAERLSLDFGDTAAQKKRGRSGAAGVLIVAAAVGGVVGLIFGQAPALITATVFALPLLYIVWVQARRTVWLEGTVVGARTGGIRKVDLATASRIEVVITSVRGVRSIGLLVSGPPSGKSITVTLAMYSGTGGKELGILTLRRLADTLANNVDANGMIFSELLVAQLRAEARGDAAAGRPLYQLASIAPEGKLAQRFTMDAVSRFVANLDG</sequence>
<reference evidence="3 4" key="1">
    <citation type="submission" date="2019-03" db="EMBL/GenBank/DDBJ databases">
        <title>Genomic Encyclopedia of Type Strains, Phase IV (KMG-IV): sequencing the most valuable type-strain genomes for metagenomic binning, comparative biology and taxonomic classification.</title>
        <authorList>
            <person name="Goeker M."/>
        </authorList>
    </citation>
    <scope>NUCLEOTIDE SEQUENCE [LARGE SCALE GENOMIC DNA]</scope>
    <source>
        <strain evidence="3 4">DSM 45765</strain>
    </source>
</reference>
<dbReference type="AlphaFoldDB" id="A0A4R2QH04"/>
<dbReference type="Proteomes" id="UP000294911">
    <property type="component" value="Unassembled WGS sequence"/>
</dbReference>
<evidence type="ECO:0000256" key="1">
    <source>
        <dbReference type="SAM" id="MobiDB-lite"/>
    </source>
</evidence>
<protein>
    <submittedName>
        <fullName evidence="3">Uncharacterized protein</fullName>
    </submittedName>
</protein>